<feature type="compositionally biased region" description="Pro residues" evidence="1">
    <location>
        <begin position="168"/>
        <end position="180"/>
    </location>
</feature>
<feature type="compositionally biased region" description="Polar residues" evidence="1">
    <location>
        <begin position="73"/>
        <end position="85"/>
    </location>
</feature>
<reference evidence="3" key="1">
    <citation type="submission" date="2022-11" db="UniProtKB">
        <authorList>
            <consortium name="WormBaseParasite"/>
        </authorList>
    </citation>
    <scope>IDENTIFICATION</scope>
</reference>
<organism evidence="2 3">
    <name type="scientific">Panagrolaimus davidi</name>
    <dbReference type="NCBI Taxonomy" id="227884"/>
    <lineage>
        <taxon>Eukaryota</taxon>
        <taxon>Metazoa</taxon>
        <taxon>Ecdysozoa</taxon>
        <taxon>Nematoda</taxon>
        <taxon>Chromadorea</taxon>
        <taxon>Rhabditida</taxon>
        <taxon>Tylenchina</taxon>
        <taxon>Panagrolaimomorpha</taxon>
        <taxon>Panagrolaimoidea</taxon>
        <taxon>Panagrolaimidae</taxon>
        <taxon>Panagrolaimus</taxon>
    </lineage>
</organism>
<feature type="region of interest" description="Disordered" evidence="1">
    <location>
        <begin position="1"/>
        <end position="24"/>
    </location>
</feature>
<evidence type="ECO:0000256" key="1">
    <source>
        <dbReference type="SAM" id="MobiDB-lite"/>
    </source>
</evidence>
<name>A0A914PVF9_9BILA</name>
<keyword evidence="2" id="KW-1185">Reference proteome</keyword>
<evidence type="ECO:0000313" key="2">
    <source>
        <dbReference type="Proteomes" id="UP000887578"/>
    </source>
</evidence>
<evidence type="ECO:0000313" key="3">
    <source>
        <dbReference type="WBParaSite" id="PDA_v2.g22735.t1"/>
    </source>
</evidence>
<dbReference type="AlphaFoldDB" id="A0A914PVF9"/>
<feature type="compositionally biased region" description="Polar residues" evidence="1">
    <location>
        <begin position="233"/>
        <end position="251"/>
    </location>
</feature>
<feature type="region of interest" description="Disordered" evidence="1">
    <location>
        <begin position="159"/>
        <end position="218"/>
    </location>
</feature>
<feature type="compositionally biased region" description="Low complexity" evidence="1">
    <location>
        <begin position="184"/>
        <end position="211"/>
    </location>
</feature>
<protein>
    <submittedName>
        <fullName evidence="3">Uncharacterized protein</fullName>
    </submittedName>
</protein>
<dbReference type="Proteomes" id="UP000887578">
    <property type="component" value="Unplaced"/>
</dbReference>
<proteinExistence type="predicted"/>
<feature type="region of interest" description="Disordered" evidence="1">
    <location>
        <begin position="62"/>
        <end position="85"/>
    </location>
</feature>
<feature type="compositionally biased region" description="Polar residues" evidence="1">
    <location>
        <begin position="1"/>
        <end position="19"/>
    </location>
</feature>
<feature type="region of interest" description="Disordered" evidence="1">
    <location>
        <begin position="233"/>
        <end position="258"/>
    </location>
</feature>
<accession>A0A914PVF9</accession>
<sequence>MDASNAAPQLSNVDPSNDPASVGHILQDAIDASADGFAAYAGDVCDRGFATAAGEVVGCADTSNGAPGRDGGDTSSNGSGQGMQFNSRDTVLSFSLIPDWRYTVPERVNGESSTRGEPTITVAQVHDDADTTSAAVARGGADTTSGEQADKVILRYGDEDASSFGPPVGIPIPADDPPTPHLFNSSNAARGSSATNTSTSGSSNTDASNAAPGSSTTHASNAFAESYYAAASNATPQSSTTYASNVQTAGDTSGLVRD</sequence>
<dbReference type="WBParaSite" id="PDA_v2.g22735.t1">
    <property type="protein sequence ID" value="PDA_v2.g22735.t1"/>
    <property type="gene ID" value="PDA_v2.g22735"/>
</dbReference>